<keyword evidence="1" id="KW-0472">Membrane</keyword>
<dbReference type="Pfam" id="PF02517">
    <property type="entry name" value="Rce1-like"/>
    <property type="match status" value="1"/>
</dbReference>
<organism evidence="3 4">
    <name type="scientific">Roseimaritima multifibrata</name>
    <dbReference type="NCBI Taxonomy" id="1930274"/>
    <lineage>
        <taxon>Bacteria</taxon>
        <taxon>Pseudomonadati</taxon>
        <taxon>Planctomycetota</taxon>
        <taxon>Planctomycetia</taxon>
        <taxon>Pirellulales</taxon>
        <taxon>Pirellulaceae</taxon>
        <taxon>Roseimaritima</taxon>
    </lineage>
</organism>
<feature type="transmembrane region" description="Helical" evidence="1">
    <location>
        <begin position="57"/>
        <end position="77"/>
    </location>
</feature>
<dbReference type="OrthoDB" id="9787923at2"/>
<dbReference type="Proteomes" id="UP000320672">
    <property type="component" value="Chromosome"/>
</dbReference>
<feature type="transmembrane region" description="Helical" evidence="1">
    <location>
        <begin position="152"/>
        <end position="174"/>
    </location>
</feature>
<feature type="transmembrane region" description="Helical" evidence="1">
    <location>
        <begin position="29"/>
        <end position="45"/>
    </location>
</feature>
<evidence type="ECO:0000313" key="4">
    <source>
        <dbReference type="Proteomes" id="UP000320672"/>
    </source>
</evidence>
<dbReference type="AlphaFoldDB" id="A0A517MAF6"/>
<reference evidence="3 4" key="1">
    <citation type="submission" date="2019-02" db="EMBL/GenBank/DDBJ databases">
        <title>Deep-cultivation of Planctomycetes and their phenomic and genomic characterization uncovers novel biology.</title>
        <authorList>
            <person name="Wiegand S."/>
            <person name="Jogler M."/>
            <person name="Boedeker C."/>
            <person name="Pinto D."/>
            <person name="Vollmers J."/>
            <person name="Rivas-Marin E."/>
            <person name="Kohn T."/>
            <person name="Peeters S.H."/>
            <person name="Heuer A."/>
            <person name="Rast P."/>
            <person name="Oberbeckmann S."/>
            <person name="Bunk B."/>
            <person name="Jeske O."/>
            <person name="Meyerdierks A."/>
            <person name="Storesund J.E."/>
            <person name="Kallscheuer N."/>
            <person name="Luecker S."/>
            <person name="Lage O.M."/>
            <person name="Pohl T."/>
            <person name="Merkel B.J."/>
            <person name="Hornburger P."/>
            <person name="Mueller R.-W."/>
            <person name="Bruemmer F."/>
            <person name="Labrenz M."/>
            <person name="Spormann A.M."/>
            <person name="Op den Camp H."/>
            <person name="Overmann J."/>
            <person name="Amann R."/>
            <person name="Jetten M.S.M."/>
            <person name="Mascher T."/>
            <person name="Medema M.H."/>
            <person name="Devos D.P."/>
            <person name="Kaster A.-K."/>
            <person name="Ovreas L."/>
            <person name="Rohde M."/>
            <person name="Galperin M.Y."/>
            <person name="Jogler C."/>
        </authorList>
    </citation>
    <scope>NUCLEOTIDE SEQUENCE [LARGE SCALE GENOMIC DNA]</scope>
    <source>
        <strain evidence="3 4">FF011L</strain>
    </source>
</reference>
<keyword evidence="4" id="KW-1185">Reference proteome</keyword>
<keyword evidence="1" id="KW-1133">Transmembrane helix</keyword>
<dbReference type="EMBL" id="CP036262">
    <property type="protein sequence ID" value="QDS91872.1"/>
    <property type="molecule type" value="Genomic_DNA"/>
</dbReference>
<dbReference type="NCBIfam" id="TIGR03008">
    <property type="entry name" value="pepcterm_CAAX"/>
    <property type="match status" value="1"/>
</dbReference>
<keyword evidence="3" id="KW-0378">Hydrolase</keyword>
<dbReference type="InterPro" id="IPR014346">
    <property type="entry name" value="Prenyl_protease-related"/>
</dbReference>
<evidence type="ECO:0000313" key="3">
    <source>
        <dbReference type="EMBL" id="QDS91872.1"/>
    </source>
</evidence>
<dbReference type="GO" id="GO:0080120">
    <property type="term" value="P:CAAX-box protein maturation"/>
    <property type="evidence" value="ECO:0007669"/>
    <property type="project" value="UniProtKB-ARBA"/>
</dbReference>
<protein>
    <submittedName>
        <fullName evidence="3">CAAX amino terminal protease self-immunity</fullName>
    </submittedName>
</protein>
<accession>A0A517MAF6</accession>
<feature type="transmembrane region" description="Helical" evidence="1">
    <location>
        <begin position="194"/>
        <end position="218"/>
    </location>
</feature>
<gene>
    <name evidence="3" type="ORF">FF011L_06080</name>
</gene>
<dbReference type="GO" id="GO:0006508">
    <property type="term" value="P:proteolysis"/>
    <property type="evidence" value="ECO:0007669"/>
    <property type="project" value="UniProtKB-KW"/>
</dbReference>
<name>A0A517MAF6_9BACT</name>
<keyword evidence="3" id="KW-0645">Protease</keyword>
<sequence length="232" mass="26535">MLPYVVPMLAFLLVLQLEGVAPADFALLLYVLRVVAPVGALAYFWSQGCYRELRLKLSWMTVSDLLVGVALAAMWILPYVLFPQLRPSGADAEFDPTMFGVAWVSWVLALRMIGYAMVTPVMEELFMRSFVMRYADVYDGDQDFRKLPLARFTWRSFIVVVVVFMGTHMMWEWWVMLPWAVLTNLWFYYRKDLFAIIVVHAATNASILLAAIFASDLFSDGVGGKLSLWFLV</sequence>
<dbReference type="GO" id="GO:0004175">
    <property type="term" value="F:endopeptidase activity"/>
    <property type="evidence" value="ECO:0007669"/>
    <property type="project" value="UniProtKB-ARBA"/>
</dbReference>
<proteinExistence type="predicted"/>
<evidence type="ECO:0000259" key="2">
    <source>
        <dbReference type="Pfam" id="PF02517"/>
    </source>
</evidence>
<dbReference type="RefSeq" id="WP_145350056.1">
    <property type="nucleotide sequence ID" value="NZ_CP036262.1"/>
</dbReference>
<dbReference type="KEGG" id="rml:FF011L_06080"/>
<feature type="domain" description="CAAX prenyl protease 2/Lysostaphin resistance protein A-like" evidence="2">
    <location>
        <begin position="108"/>
        <end position="205"/>
    </location>
</feature>
<keyword evidence="1" id="KW-0812">Transmembrane</keyword>
<feature type="transmembrane region" description="Helical" evidence="1">
    <location>
        <begin position="97"/>
        <end position="118"/>
    </location>
</feature>
<dbReference type="InterPro" id="IPR003675">
    <property type="entry name" value="Rce1/LyrA-like_dom"/>
</dbReference>
<evidence type="ECO:0000256" key="1">
    <source>
        <dbReference type="SAM" id="Phobius"/>
    </source>
</evidence>